<keyword evidence="1" id="KW-1133">Transmembrane helix</keyword>
<sequence length="148" mass="16676">MKKTTRTEVFLWSIALPGFGQLLNGRYVKGLLLVALEFVINWQADLNEVIILSFHGDIKQAIQLADYHWLMFYPCVYMFGIWDAYKDAGGGVTPFAVVPFASGAFFATTGLIFSRDFLGPMWLAIIGLVVGVVVGMLIRMFLARRLRY</sequence>
<evidence type="ECO:0000256" key="1">
    <source>
        <dbReference type="SAM" id="Phobius"/>
    </source>
</evidence>
<dbReference type="Proteomes" id="UP000031967">
    <property type="component" value="Unassembled WGS sequence"/>
</dbReference>
<feature type="transmembrane region" description="Helical" evidence="1">
    <location>
        <begin position="92"/>
        <end position="113"/>
    </location>
</feature>
<dbReference type="EMBL" id="JXAK01000003">
    <property type="protein sequence ID" value="KIL42173.1"/>
    <property type="molecule type" value="Genomic_DNA"/>
</dbReference>
<name>A0ABR5AMS8_9BACL</name>
<keyword evidence="3" id="KW-1185">Reference proteome</keyword>
<feature type="transmembrane region" description="Helical" evidence="1">
    <location>
        <begin position="119"/>
        <end position="142"/>
    </location>
</feature>
<organism evidence="2 3">
    <name type="scientific">Gordoniibacillus kamchatkensis</name>
    <dbReference type="NCBI Taxonomy" id="1590651"/>
    <lineage>
        <taxon>Bacteria</taxon>
        <taxon>Bacillati</taxon>
        <taxon>Bacillota</taxon>
        <taxon>Bacilli</taxon>
        <taxon>Bacillales</taxon>
        <taxon>Paenibacillaceae</taxon>
        <taxon>Gordoniibacillus</taxon>
    </lineage>
</organism>
<protein>
    <submittedName>
        <fullName evidence="2">Membrane protein</fullName>
    </submittedName>
</protein>
<keyword evidence="1" id="KW-0472">Membrane</keyword>
<evidence type="ECO:0000313" key="2">
    <source>
        <dbReference type="EMBL" id="KIL42173.1"/>
    </source>
</evidence>
<keyword evidence="1" id="KW-0812">Transmembrane</keyword>
<proteinExistence type="predicted"/>
<evidence type="ECO:0000313" key="3">
    <source>
        <dbReference type="Proteomes" id="UP000031967"/>
    </source>
</evidence>
<accession>A0ABR5AMS8</accession>
<reference evidence="2 3" key="1">
    <citation type="submission" date="2014-12" db="EMBL/GenBank/DDBJ databases">
        <title>Draft genome sequence of Paenibacillus kamchatkensis strain B-2647.</title>
        <authorList>
            <person name="Karlyshev A.V."/>
            <person name="Kudryashova E.B."/>
        </authorList>
    </citation>
    <scope>NUCLEOTIDE SEQUENCE [LARGE SCALE GENOMIC DNA]</scope>
    <source>
        <strain evidence="2 3">VKM B-2647</strain>
    </source>
</reference>
<comment type="caution">
    <text evidence="2">The sequence shown here is derived from an EMBL/GenBank/DDBJ whole genome shotgun (WGS) entry which is preliminary data.</text>
</comment>
<gene>
    <name evidence="2" type="ORF">SD70_03170</name>
</gene>